<name>A0A7V2ZHY8_9BACT</name>
<accession>A0A7V2ZHY8</accession>
<organism evidence="1">
    <name type="scientific">Ignavibacterium album</name>
    <dbReference type="NCBI Taxonomy" id="591197"/>
    <lineage>
        <taxon>Bacteria</taxon>
        <taxon>Pseudomonadati</taxon>
        <taxon>Ignavibacteriota</taxon>
        <taxon>Ignavibacteria</taxon>
        <taxon>Ignavibacteriales</taxon>
        <taxon>Ignavibacteriaceae</taxon>
        <taxon>Ignavibacterium</taxon>
    </lineage>
</organism>
<comment type="caution">
    <text evidence="1">The sequence shown here is derived from an EMBL/GenBank/DDBJ whole genome shotgun (WGS) entry which is preliminary data.</text>
</comment>
<dbReference type="EMBL" id="DSUJ01000008">
    <property type="protein sequence ID" value="HFI90292.1"/>
    <property type="molecule type" value="Genomic_DNA"/>
</dbReference>
<evidence type="ECO:0008006" key="2">
    <source>
        <dbReference type="Google" id="ProtNLM"/>
    </source>
</evidence>
<dbReference type="PROSITE" id="PS51257">
    <property type="entry name" value="PROKAR_LIPOPROTEIN"/>
    <property type="match status" value="1"/>
</dbReference>
<protein>
    <recommendedName>
        <fullName evidence="2">Lipoprotein</fullName>
    </recommendedName>
</protein>
<dbReference type="AlphaFoldDB" id="A0A7V2ZHY8"/>
<gene>
    <name evidence="1" type="ORF">ENS31_02040</name>
</gene>
<reference evidence="1" key="1">
    <citation type="journal article" date="2020" name="mSystems">
        <title>Genome- and Community-Level Interaction Insights into Carbon Utilization and Element Cycling Functions of Hydrothermarchaeota in Hydrothermal Sediment.</title>
        <authorList>
            <person name="Zhou Z."/>
            <person name="Liu Y."/>
            <person name="Xu W."/>
            <person name="Pan J."/>
            <person name="Luo Z.H."/>
            <person name="Li M."/>
        </authorList>
    </citation>
    <scope>NUCLEOTIDE SEQUENCE [LARGE SCALE GENOMIC DNA]</scope>
    <source>
        <strain evidence="1">SpSt-479</strain>
    </source>
</reference>
<sequence length="301" mass="34205">MNSFIKILFIITSLIIVVSCDKPSPTELIDDSDQNENFEVEVISKDTEDEFYSNGFDTSGVAQLQFNSIISITGGKISFQGQTENFSLAQTIIFDKNQPVYNSTGKLVGFKTRTPGTIRFNNLICRLVDFRIRYRDAGQLVDTLLGKKYTLYKGRGYFQDNFDFPYNSEVAFSFNPLIGPTINFEIPTPTEVNGTVRFEGSRGEKNLRAILKWNADMDSYFSILIGAGKRNSREIFPLYRIKTKDDGSLIIPAKLLLDVSRDRFDRLSFTFVRSFDNRADLDNQNVFVSSQSIHTIYIALP</sequence>
<evidence type="ECO:0000313" key="1">
    <source>
        <dbReference type="EMBL" id="HFI90292.1"/>
    </source>
</evidence>
<proteinExistence type="predicted"/>